<organism evidence="5 6">
    <name type="scientific">Roseovarius spongiae</name>
    <dbReference type="NCBI Taxonomy" id="2320272"/>
    <lineage>
        <taxon>Bacteria</taxon>
        <taxon>Pseudomonadati</taxon>
        <taxon>Pseudomonadota</taxon>
        <taxon>Alphaproteobacteria</taxon>
        <taxon>Rhodobacterales</taxon>
        <taxon>Roseobacteraceae</taxon>
        <taxon>Roseovarius</taxon>
    </lineage>
</organism>
<dbReference type="SUPFAM" id="SSF52172">
    <property type="entry name" value="CheY-like"/>
    <property type="match status" value="1"/>
</dbReference>
<keyword evidence="6" id="KW-1185">Reference proteome</keyword>
<feature type="domain" description="Response regulatory" evidence="4">
    <location>
        <begin position="46"/>
        <end position="163"/>
    </location>
</feature>
<dbReference type="InterPro" id="IPR050595">
    <property type="entry name" value="Bact_response_regulator"/>
</dbReference>
<evidence type="ECO:0000256" key="1">
    <source>
        <dbReference type="ARBA" id="ARBA00022553"/>
    </source>
</evidence>
<feature type="modified residue" description="4-aspartylphosphate" evidence="2">
    <location>
        <position position="96"/>
    </location>
</feature>
<protein>
    <submittedName>
        <fullName evidence="5">Response regulator</fullName>
    </submittedName>
</protein>
<dbReference type="EMBL" id="RAPE01000003">
    <property type="protein sequence ID" value="RKF14190.1"/>
    <property type="molecule type" value="Genomic_DNA"/>
</dbReference>
<dbReference type="SMART" id="SM00448">
    <property type="entry name" value="REC"/>
    <property type="match status" value="1"/>
</dbReference>
<dbReference type="InterPro" id="IPR011006">
    <property type="entry name" value="CheY-like_superfamily"/>
</dbReference>
<evidence type="ECO:0000313" key="5">
    <source>
        <dbReference type="EMBL" id="RKF14190.1"/>
    </source>
</evidence>
<accession>A0A3A8AU69</accession>
<dbReference type="Gene3D" id="3.40.50.2300">
    <property type="match status" value="1"/>
</dbReference>
<feature type="compositionally biased region" description="Basic and acidic residues" evidence="3">
    <location>
        <begin position="1"/>
        <end position="11"/>
    </location>
</feature>
<dbReference type="Pfam" id="PF00072">
    <property type="entry name" value="Response_reg"/>
    <property type="match status" value="1"/>
</dbReference>
<dbReference type="InterPro" id="IPR001789">
    <property type="entry name" value="Sig_transdc_resp-reg_receiver"/>
</dbReference>
<keyword evidence="1 2" id="KW-0597">Phosphoprotein</keyword>
<evidence type="ECO:0000256" key="3">
    <source>
        <dbReference type="SAM" id="MobiDB-lite"/>
    </source>
</evidence>
<dbReference type="OrthoDB" id="9800897at2"/>
<dbReference type="PANTHER" id="PTHR44591:SF3">
    <property type="entry name" value="RESPONSE REGULATORY DOMAIN-CONTAINING PROTEIN"/>
    <property type="match status" value="1"/>
</dbReference>
<evidence type="ECO:0000256" key="2">
    <source>
        <dbReference type="PROSITE-ProRule" id="PRU00169"/>
    </source>
</evidence>
<reference evidence="5 6" key="1">
    <citation type="submission" date="2018-09" db="EMBL/GenBank/DDBJ databases">
        <title>Roseovarius spongiae sp. nov., isolated from a marine sponge.</title>
        <authorList>
            <person name="Zhuang L."/>
            <person name="Luo L."/>
        </authorList>
    </citation>
    <scope>NUCLEOTIDE SEQUENCE [LARGE SCALE GENOMIC DNA]</scope>
    <source>
        <strain evidence="5 6">HN-E21</strain>
    </source>
</reference>
<dbReference type="PANTHER" id="PTHR44591">
    <property type="entry name" value="STRESS RESPONSE REGULATOR PROTEIN 1"/>
    <property type="match status" value="1"/>
</dbReference>
<name>A0A3A8AU69_9RHOB</name>
<evidence type="ECO:0000313" key="6">
    <source>
        <dbReference type="Proteomes" id="UP000281128"/>
    </source>
</evidence>
<sequence>MREPISSHAAEDAYELPNEQPRADGFHSTPLRAESRVHSSGRAAIRVLHVEDDADIREIARMALSLCGNFEVFQCACGEEAVKLVETCRPDVFLFDLLMPRMSGEQLLCRLRQNPLLQDTPAVFMTARAQEVDVAKLHAAGAIAVIRKPFDPLTLGEQLRDVIRGDPLTRPVVHSG</sequence>
<dbReference type="Proteomes" id="UP000281128">
    <property type="component" value="Unassembled WGS sequence"/>
</dbReference>
<comment type="caution">
    <text evidence="5">The sequence shown here is derived from an EMBL/GenBank/DDBJ whole genome shotgun (WGS) entry which is preliminary data.</text>
</comment>
<dbReference type="PROSITE" id="PS50110">
    <property type="entry name" value="RESPONSE_REGULATORY"/>
    <property type="match status" value="1"/>
</dbReference>
<dbReference type="AlphaFoldDB" id="A0A3A8AU69"/>
<feature type="region of interest" description="Disordered" evidence="3">
    <location>
        <begin position="1"/>
        <end position="27"/>
    </location>
</feature>
<proteinExistence type="predicted"/>
<dbReference type="GO" id="GO:0000160">
    <property type="term" value="P:phosphorelay signal transduction system"/>
    <property type="evidence" value="ECO:0007669"/>
    <property type="project" value="InterPro"/>
</dbReference>
<gene>
    <name evidence="5" type="ORF">D6850_13600</name>
</gene>
<evidence type="ECO:0000259" key="4">
    <source>
        <dbReference type="PROSITE" id="PS50110"/>
    </source>
</evidence>